<keyword evidence="1" id="KW-0732">Signal</keyword>
<dbReference type="Proteomes" id="UP001232973">
    <property type="component" value="Unassembled WGS sequence"/>
</dbReference>
<reference evidence="2 3" key="1">
    <citation type="submission" date="2023-07" db="EMBL/GenBank/DDBJ databases">
        <title>Genomic Encyclopedia of Type Strains, Phase IV (KMG-IV): sequencing the most valuable type-strain genomes for metagenomic binning, comparative biology and taxonomic classification.</title>
        <authorList>
            <person name="Goeker M."/>
        </authorList>
    </citation>
    <scope>NUCLEOTIDE SEQUENCE [LARGE SCALE GENOMIC DNA]</scope>
    <source>
        <strain evidence="2 3">DSM 4006</strain>
    </source>
</reference>
<evidence type="ECO:0000313" key="3">
    <source>
        <dbReference type="Proteomes" id="UP001232973"/>
    </source>
</evidence>
<name>A0ABT9XFQ7_9BACL</name>
<feature type="signal peptide" evidence="1">
    <location>
        <begin position="1"/>
        <end position="28"/>
    </location>
</feature>
<keyword evidence="3" id="KW-1185">Reference proteome</keyword>
<evidence type="ECO:0000313" key="2">
    <source>
        <dbReference type="EMBL" id="MDQ0189129.1"/>
    </source>
</evidence>
<gene>
    <name evidence="2" type="ORF">J2S03_000945</name>
</gene>
<accession>A0ABT9XFQ7</accession>
<evidence type="ECO:0000256" key="1">
    <source>
        <dbReference type="SAM" id="SignalP"/>
    </source>
</evidence>
<protein>
    <recommendedName>
        <fullName evidence="4">Secreted protein</fullName>
    </recommendedName>
</protein>
<evidence type="ECO:0008006" key="4">
    <source>
        <dbReference type="Google" id="ProtNLM"/>
    </source>
</evidence>
<dbReference type="EMBL" id="JAUSTP010000004">
    <property type="protein sequence ID" value="MDQ0189129.1"/>
    <property type="molecule type" value="Genomic_DNA"/>
</dbReference>
<sequence length="81" mass="8366">MKHRKHRCVSLAATVVSLMVTLPPSFVATDALKVVLTVRMGTESTGSRIGAGQTASTATKDVSPVLVLTVGRDSASSASRP</sequence>
<organism evidence="2 3">
    <name type="scientific">Alicyclobacillus cycloheptanicus</name>
    <dbReference type="NCBI Taxonomy" id="1457"/>
    <lineage>
        <taxon>Bacteria</taxon>
        <taxon>Bacillati</taxon>
        <taxon>Bacillota</taxon>
        <taxon>Bacilli</taxon>
        <taxon>Bacillales</taxon>
        <taxon>Alicyclobacillaceae</taxon>
        <taxon>Alicyclobacillus</taxon>
    </lineage>
</organism>
<feature type="chain" id="PRO_5046824291" description="Secreted protein" evidence="1">
    <location>
        <begin position="29"/>
        <end position="81"/>
    </location>
</feature>
<comment type="caution">
    <text evidence="2">The sequence shown here is derived from an EMBL/GenBank/DDBJ whole genome shotgun (WGS) entry which is preliminary data.</text>
</comment>
<proteinExistence type="predicted"/>